<dbReference type="KEGG" id="dli:dnl_06800"/>
<organism evidence="1 2">
    <name type="scientific">Desulfonema limicola</name>
    <dbReference type="NCBI Taxonomy" id="45656"/>
    <lineage>
        <taxon>Bacteria</taxon>
        <taxon>Pseudomonadati</taxon>
        <taxon>Thermodesulfobacteriota</taxon>
        <taxon>Desulfobacteria</taxon>
        <taxon>Desulfobacterales</taxon>
        <taxon>Desulfococcaceae</taxon>
        <taxon>Desulfonema</taxon>
    </lineage>
</organism>
<accession>A0A975B465</accession>
<name>A0A975B465_9BACT</name>
<evidence type="ECO:0000313" key="2">
    <source>
        <dbReference type="Proteomes" id="UP000663720"/>
    </source>
</evidence>
<dbReference type="AlphaFoldDB" id="A0A975B465"/>
<protein>
    <submittedName>
        <fullName evidence="1">Uncharacterized protein</fullName>
    </submittedName>
</protein>
<gene>
    <name evidence="1" type="ORF">dnl_06800</name>
</gene>
<sequence>MTMNYPRDFKVSQCALIAGFLRGGLTMTHACEIVNVTPWQGRYMLVKNGCRPADIKASPDYAKNTFSKSALIAAIELMFMGGTPEDIFFVTGITMNRLLLTFR</sequence>
<proteinExistence type="predicted"/>
<dbReference type="EMBL" id="CP061799">
    <property type="protein sequence ID" value="QTA78458.1"/>
    <property type="molecule type" value="Genomic_DNA"/>
</dbReference>
<evidence type="ECO:0000313" key="1">
    <source>
        <dbReference type="EMBL" id="QTA78458.1"/>
    </source>
</evidence>
<reference evidence="1" key="1">
    <citation type="journal article" date="2021" name="Microb. Physiol.">
        <title>Proteogenomic Insights into the Physiology of Marine, Sulfate-Reducing, Filamentous Desulfonema limicola and Desulfonema magnum.</title>
        <authorList>
            <person name="Schnaars V."/>
            <person name="Wohlbrand L."/>
            <person name="Scheve S."/>
            <person name="Hinrichs C."/>
            <person name="Reinhardt R."/>
            <person name="Rabus R."/>
        </authorList>
    </citation>
    <scope>NUCLEOTIDE SEQUENCE</scope>
    <source>
        <strain evidence="1">5ac10</strain>
    </source>
</reference>
<keyword evidence="2" id="KW-1185">Reference proteome</keyword>
<dbReference type="Proteomes" id="UP000663720">
    <property type="component" value="Chromosome"/>
</dbReference>